<keyword evidence="4" id="KW-0931">ER-Golgi transport</keyword>
<dbReference type="Gene3D" id="3.40.50.300">
    <property type="entry name" value="P-loop containing nucleotide triphosphate hydrolases"/>
    <property type="match status" value="1"/>
</dbReference>
<dbReference type="OrthoDB" id="9982946at2759"/>
<dbReference type="EMBL" id="OB664208">
    <property type="protein sequence ID" value="CAD7232094.1"/>
    <property type="molecule type" value="Genomic_DNA"/>
</dbReference>
<reference evidence="6" key="1">
    <citation type="submission" date="2020-11" db="EMBL/GenBank/DDBJ databases">
        <authorList>
            <person name="Tran Van P."/>
        </authorList>
    </citation>
    <scope>NUCLEOTIDE SEQUENCE</scope>
</reference>
<comment type="cofactor">
    <cofactor evidence="4">
        <name>Mg(2+)</name>
        <dbReference type="ChEBI" id="CHEBI:18420"/>
    </cofactor>
    <text evidence="4">Binds 1 Mg(2+) ion per subunit.</text>
</comment>
<proteinExistence type="inferred from homology"/>
<comment type="subcellular location">
    <subcellularLocation>
        <location evidence="4">Cytoplasm</location>
    </subcellularLocation>
</comment>
<evidence type="ECO:0000256" key="4">
    <source>
        <dbReference type="RuleBase" id="RU367045"/>
    </source>
</evidence>
<dbReference type="FunFam" id="3.40.50.300:FF:000166">
    <property type="entry name" value="vesicle-fusing ATPase isoform X1"/>
    <property type="match status" value="1"/>
</dbReference>
<evidence type="ECO:0000256" key="1">
    <source>
        <dbReference type="ARBA" id="ARBA00006914"/>
    </source>
</evidence>
<comment type="function">
    <text evidence="4">Required for vesicle-mediated transport. Catalyzes the fusion of transport vesicles within the Golgi cisternae. Is also required for transport from the endoplasmic reticulum to the Golgi stack. Seems to function as a fusion protein required for the delivery of cargo proteins to all compartments of the Golgi stack independent of vesicle origin.</text>
</comment>
<keyword evidence="4" id="KW-0813">Transport</keyword>
<name>A0A7R8WN24_9CRUS</name>
<keyword evidence="4" id="KW-0653">Protein transport</keyword>
<keyword evidence="3 4" id="KW-0067">ATP-binding</keyword>
<dbReference type="PANTHER" id="PTHR23078">
    <property type="entry name" value="VESICULAR-FUSION PROTEIN NSF"/>
    <property type="match status" value="1"/>
</dbReference>
<accession>A0A7R8WN24</accession>
<feature type="domain" description="NSF AAA+ ATPase lid" evidence="5">
    <location>
        <begin position="89"/>
        <end position="159"/>
    </location>
</feature>
<evidence type="ECO:0000313" key="6">
    <source>
        <dbReference type="EMBL" id="CAD7232094.1"/>
    </source>
</evidence>
<dbReference type="AlphaFoldDB" id="A0A7R8WN24"/>
<dbReference type="InterPro" id="IPR054419">
    <property type="entry name" value="NSF_ATPase_lid"/>
</dbReference>
<keyword evidence="2 4" id="KW-0547">Nucleotide-binding</keyword>
<dbReference type="InterPro" id="IPR027417">
    <property type="entry name" value="P-loop_NTPase"/>
</dbReference>
<dbReference type="SUPFAM" id="SSF52540">
    <property type="entry name" value="P-loop containing nucleoside triphosphate hydrolases"/>
    <property type="match status" value="1"/>
</dbReference>
<dbReference type="GO" id="GO:0016887">
    <property type="term" value="F:ATP hydrolysis activity"/>
    <property type="evidence" value="ECO:0007669"/>
    <property type="project" value="InterPro"/>
</dbReference>
<evidence type="ECO:0000256" key="2">
    <source>
        <dbReference type="ARBA" id="ARBA00022741"/>
    </source>
</evidence>
<dbReference type="GO" id="GO:0005795">
    <property type="term" value="C:Golgi stack"/>
    <property type="evidence" value="ECO:0007669"/>
    <property type="project" value="TreeGrafter"/>
</dbReference>
<dbReference type="InterPro" id="IPR039812">
    <property type="entry name" value="Vesicle-fus_ATPase"/>
</dbReference>
<dbReference type="Pfam" id="PF21964">
    <property type="entry name" value="NSF_ATPase_lid"/>
    <property type="match status" value="1"/>
</dbReference>
<keyword evidence="4" id="KW-0479">Metal-binding</keyword>
<evidence type="ECO:0000256" key="3">
    <source>
        <dbReference type="ARBA" id="ARBA00022840"/>
    </source>
</evidence>
<dbReference type="EC" id="3.6.4.6" evidence="4"/>
<dbReference type="Gene3D" id="1.10.8.60">
    <property type="match status" value="1"/>
</dbReference>
<keyword evidence="4" id="KW-0378">Hydrolase</keyword>
<organism evidence="6">
    <name type="scientific">Cyprideis torosa</name>
    <dbReference type="NCBI Taxonomy" id="163714"/>
    <lineage>
        <taxon>Eukaryota</taxon>
        <taxon>Metazoa</taxon>
        <taxon>Ecdysozoa</taxon>
        <taxon>Arthropoda</taxon>
        <taxon>Crustacea</taxon>
        <taxon>Oligostraca</taxon>
        <taxon>Ostracoda</taxon>
        <taxon>Podocopa</taxon>
        <taxon>Podocopida</taxon>
        <taxon>Cytherocopina</taxon>
        <taxon>Cytheroidea</taxon>
        <taxon>Cytherideidae</taxon>
        <taxon>Cyprideis</taxon>
    </lineage>
</organism>
<keyword evidence="4" id="KW-0460">Magnesium</keyword>
<comment type="catalytic activity">
    <reaction evidence="4">
        <text>ATP + H2O = ADP + phosphate + H(+)</text>
        <dbReference type="Rhea" id="RHEA:13065"/>
        <dbReference type="ChEBI" id="CHEBI:15377"/>
        <dbReference type="ChEBI" id="CHEBI:15378"/>
        <dbReference type="ChEBI" id="CHEBI:30616"/>
        <dbReference type="ChEBI" id="CHEBI:43474"/>
        <dbReference type="ChEBI" id="CHEBI:456216"/>
        <dbReference type="EC" id="3.6.4.6"/>
    </reaction>
</comment>
<dbReference type="PANTHER" id="PTHR23078:SF3">
    <property type="entry name" value="VESICLE-FUSING ATPASE"/>
    <property type="match status" value="1"/>
</dbReference>
<dbReference type="GO" id="GO:0006891">
    <property type="term" value="P:intra-Golgi vesicle-mediated transport"/>
    <property type="evidence" value="ECO:0007669"/>
    <property type="project" value="TreeGrafter"/>
</dbReference>
<comment type="similarity">
    <text evidence="1 4">Belongs to the AAA ATPase family.</text>
</comment>
<sequence>MDMVIFLFFDDAYKSTFSCILVDNIERLLDYGPIGPRYSNLTLQALLVLLKKQPPKGRRLLVLCTSSRRRVLEDLEMLPAFTSVLRVPNLSSPEQLMTVLDSPENNDLFTPHDLDSIARQVQGKRLFIGIKKLLSLMDMVRQTEPAMRAFKLISKLEEEEALEQRV</sequence>
<dbReference type="GO" id="GO:0035494">
    <property type="term" value="P:SNARE complex disassembly"/>
    <property type="evidence" value="ECO:0007669"/>
    <property type="project" value="InterPro"/>
</dbReference>
<dbReference type="GO" id="GO:0005524">
    <property type="term" value="F:ATP binding"/>
    <property type="evidence" value="ECO:0007669"/>
    <property type="project" value="UniProtKB-UniRule"/>
</dbReference>
<protein>
    <recommendedName>
        <fullName evidence="4">Vesicle-fusing ATPase</fullName>
        <ecNumber evidence="4">3.6.4.6</ecNumber>
    </recommendedName>
</protein>
<dbReference type="GO" id="GO:0046872">
    <property type="term" value="F:metal ion binding"/>
    <property type="evidence" value="ECO:0007669"/>
    <property type="project" value="UniProtKB-UniRule"/>
</dbReference>
<keyword evidence="4" id="KW-0963">Cytoplasm</keyword>
<gene>
    <name evidence="6" type="ORF">CTOB1V02_LOCUS9935</name>
</gene>
<dbReference type="GO" id="GO:0043001">
    <property type="term" value="P:Golgi to plasma membrane protein transport"/>
    <property type="evidence" value="ECO:0007669"/>
    <property type="project" value="TreeGrafter"/>
</dbReference>
<evidence type="ECO:0000259" key="5">
    <source>
        <dbReference type="Pfam" id="PF21964"/>
    </source>
</evidence>